<sequence>MAIACFDQFEGLLELAKPALEALTPRRLKSITTPKVNPAVVVPATVVCRAKGDGVPAGLLCRVSVQGELLMLGCHRRWQPFSAERAVQFSAPSMVRGLFLWRVLRGSLAIDPEVVAGSEVGHLEL</sequence>
<proteinExistence type="predicted"/>
<organism evidence="1 2">
    <name type="scientific">Durusdinium trenchii</name>
    <dbReference type="NCBI Taxonomy" id="1381693"/>
    <lineage>
        <taxon>Eukaryota</taxon>
        <taxon>Sar</taxon>
        <taxon>Alveolata</taxon>
        <taxon>Dinophyceae</taxon>
        <taxon>Suessiales</taxon>
        <taxon>Symbiodiniaceae</taxon>
        <taxon>Durusdinium</taxon>
    </lineage>
</organism>
<dbReference type="EMBL" id="CAXAMN010028583">
    <property type="protein sequence ID" value="CAK9117053.1"/>
    <property type="molecule type" value="Genomic_DNA"/>
</dbReference>
<accession>A0ABP0SXE0</accession>
<keyword evidence="2" id="KW-1185">Reference proteome</keyword>
<protein>
    <submittedName>
        <fullName evidence="1">Uncharacterized protein</fullName>
    </submittedName>
</protein>
<reference evidence="1 2" key="1">
    <citation type="submission" date="2024-02" db="EMBL/GenBank/DDBJ databases">
        <authorList>
            <person name="Chen Y."/>
            <person name="Shah S."/>
            <person name="Dougan E. K."/>
            <person name="Thang M."/>
            <person name="Chan C."/>
        </authorList>
    </citation>
    <scope>NUCLEOTIDE SEQUENCE [LARGE SCALE GENOMIC DNA]</scope>
</reference>
<dbReference type="Proteomes" id="UP001642484">
    <property type="component" value="Unassembled WGS sequence"/>
</dbReference>
<comment type="caution">
    <text evidence="1">The sequence shown here is derived from an EMBL/GenBank/DDBJ whole genome shotgun (WGS) entry which is preliminary data.</text>
</comment>
<name>A0ABP0SXE0_9DINO</name>
<evidence type="ECO:0000313" key="2">
    <source>
        <dbReference type="Proteomes" id="UP001642484"/>
    </source>
</evidence>
<evidence type="ECO:0000313" key="1">
    <source>
        <dbReference type="EMBL" id="CAK9117053.1"/>
    </source>
</evidence>
<gene>
    <name evidence="1" type="ORF">CCMP2556_LOCUS54487</name>
</gene>